<protein>
    <submittedName>
        <fullName evidence="2">Uncharacterized protein</fullName>
    </submittedName>
</protein>
<organism evidence="2 3">
    <name type="scientific">Paraphoma chrysanthemicola</name>
    <dbReference type="NCBI Taxonomy" id="798071"/>
    <lineage>
        <taxon>Eukaryota</taxon>
        <taxon>Fungi</taxon>
        <taxon>Dikarya</taxon>
        <taxon>Ascomycota</taxon>
        <taxon>Pezizomycotina</taxon>
        <taxon>Dothideomycetes</taxon>
        <taxon>Pleosporomycetidae</taxon>
        <taxon>Pleosporales</taxon>
        <taxon>Pleosporineae</taxon>
        <taxon>Phaeosphaeriaceae</taxon>
        <taxon>Paraphoma</taxon>
    </lineage>
</organism>
<keyword evidence="3" id="KW-1185">Reference proteome</keyword>
<dbReference type="AlphaFoldDB" id="A0A8K0W175"/>
<evidence type="ECO:0000313" key="3">
    <source>
        <dbReference type="Proteomes" id="UP000813461"/>
    </source>
</evidence>
<evidence type="ECO:0000313" key="2">
    <source>
        <dbReference type="EMBL" id="KAH7090508.1"/>
    </source>
</evidence>
<feature type="region of interest" description="Disordered" evidence="1">
    <location>
        <begin position="171"/>
        <end position="194"/>
    </location>
</feature>
<comment type="caution">
    <text evidence="2">The sequence shown here is derived from an EMBL/GenBank/DDBJ whole genome shotgun (WGS) entry which is preliminary data.</text>
</comment>
<accession>A0A8K0W175</accession>
<evidence type="ECO:0000256" key="1">
    <source>
        <dbReference type="SAM" id="MobiDB-lite"/>
    </source>
</evidence>
<sequence length="224" mass="23294">MLVACIGPGSEARGGRRYADVHGRGCLHSSSLGAGGQARCGRGKSAPTCIGWRWPKDVKTQAAGLWRSAVIKAPVSAPSHGCSCDGEDALPGEVADLRAAKWVIGWSVAGWVHRPTCGRAIGGITGAATNGPAVVGVLCKGGKAALNGEVTASSGFEGSEQAFAGVERVDRGEQDLQHASRPWPARRESVRARSAIQRGPGVLQKTSGFRPMQIPARCHQLQIT</sequence>
<reference evidence="2" key="1">
    <citation type="journal article" date="2021" name="Nat. Commun.">
        <title>Genetic determinants of endophytism in the Arabidopsis root mycobiome.</title>
        <authorList>
            <person name="Mesny F."/>
            <person name="Miyauchi S."/>
            <person name="Thiergart T."/>
            <person name="Pickel B."/>
            <person name="Atanasova L."/>
            <person name="Karlsson M."/>
            <person name="Huettel B."/>
            <person name="Barry K.W."/>
            <person name="Haridas S."/>
            <person name="Chen C."/>
            <person name="Bauer D."/>
            <person name="Andreopoulos W."/>
            <person name="Pangilinan J."/>
            <person name="LaButti K."/>
            <person name="Riley R."/>
            <person name="Lipzen A."/>
            <person name="Clum A."/>
            <person name="Drula E."/>
            <person name="Henrissat B."/>
            <person name="Kohler A."/>
            <person name="Grigoriev I.V."/>
            <person name="Martin F.M."/>
            <person name="Hacquard S."/>
        </authorList>
    </citation>
    <scope>NUCLEOTIDE SEQUENCE</scope>
    <source>
        <strain evidence="2">MPI-SDFR-AT-0120</strain>
    </source>
</reference>
<name>A0A8K0W175_9PLEO</name>
<dbReference type="EMBL" id="JAGMVJ010000005">
    <property type="protein sequence ID" value="KAH7090508.1"/>
    <property type="molecule type" value="Genomic_DNA"/>
</dbReference>
<dbReference type="Proteomes" id="UP000813461">
    <property type="component" value="Unassembled WGS sequence"/>
</dbReference>
<gene>
    <name evidence="2" type="ORF">FB567DRAFT_293530</name>
</gene>
<proteinExistence type="predicted"/>